<keyword evidence="12" id="KW-1185">Reference proteome</keyword>
<dbReference type="NCBIfam" id="NF003976">
    <property type="entry name" value="PRK05469.1"/>
    <property type="match status" value="1"/>
</dbReference>
<dbReference type="Gene3D" id="3.30.70.360">
    <property type="match status" value="1"/>
</dbReference>
<dbReference type="PANTHER" id="PTHR42994:SF1">
    <property type="entry name" value="PEPTIDASE T"/>
    <property type="match status" value="1"/>
</dbReference>
<evidence type="ECO:0000256" key="2">
    <source>
        <dbReference type="ARBA" id="ARBA00001947"/>
    </source>
</evidence>
<protein>
    <recommendedName>
        <fullName evidence="10">Peptidase T</fullName>
        <ecNumber evidence="10">3.4.11.4</ecNumber>
    </recommendedName>
</protein>
<dbReference type="PROSITE" id="PS00759">
    <property type="entry name" value="ARGE_DAPE_CPG2_2"/>
    <property type="match status" value="1"/>
</dbReference>
<organism evidence="11 12">
    <name type="scientific">Bariatricus massiliensis</name>
    <dbReference type="NCBI Taxonomy" id="1745713"/>
    <lineage>
        <taxon>Bacteria</taxon>
        <taxon>Bacillati</taxon>
        <taxon>Bacillota</taxon>
        <taxon>Clostridia</taxon>
        <taxon>Lachnospirales</taxon>
        <taxon>Lachnospiraceae</taxon>
        <taxon>Bariatricus</taxon>
    </lineage>
</organism>
<dbReference type="InterPro" id="IPR001261">
    <property type="entry name" value="ArgE/DapE_CS"/>
</dbReference>
<dbReference type="SUPFAM" id="SSF53187">
    <property type="entry name" value="Zn-dependent exopeptidases"/>
    <property type="match status" value="1"/>
</dbReference>
<dbReference type="InterPro" id="IPR002933">
    <property type="entry name" value="Peptidase_M20"/>
</dbReference>
<evidence type="ECO:0000256" key="7">
    <source>
        <dbReference type="ARBA" id="ARBA00022801"/>
    </source>
</evidence>
<dbReference type="NCBIfam" id="TIGR01882">
    <property type="entry name" value="peptidase-T"/>
    <property type="match status" value="1"/>
</dbReference>
<evidence type="ECO:0000256" key="8">
    <source>
        <dbReference type="ARBA" id="ARBA00022833"/>
    </source>
</evidence>
<evidence type="ECO:0000256" key="5">
    <source>
        <dbReference type="ARBA" id="ARBA00022670"/>
    </source>
</evidence>
<name>A0ABS8DG05_9FIRM</name>
<keyword evidence="7 11" id="KW-0378">Hydrolase</keyword>
<comment type="similarity">
    <text evidence="3">Belongs to the peptidase M20B family.</text>
</comment>
<dbReference type="PANTHER" id="PTHR42994">
    <property type="entry name" value="PEPTIDASE T"/>
    <property type="match status" value="1"/>
</dbReference>
<evidence type="ECO:0000256" key="9">
    <source>
        <dbReference type="ARBA" id="ARBA00023049"/>
    </source>
</evidence>
<dbReference type="RefSeq" id="WP_066737756.1">
    <property type="nucleotide sequence ID" value="NZ_JAJCIQ010000005.1"/>
</dbReference>
<evidence type="ECO:0000256" key="1">
    <source>
        <dbReference type="ARBA" id="ARBA00000870"/>
    </source>
</evidence>
<dbReference type="GO" id="GO:0045148">
    <property type="term" value="F:tripeptide aminopeptidase activity"/>
    <property type="evidence" value="ECO:0007669"/>
    <property type="project" value="UniProtKB-EC"/>
</dbReference>
<dbReference type="NCBIfam" id="NF009920">
    <property type="entry name" value="PRK13381.1"/>
    <property type="match status" value="1"/>
</dbReference>
<comment type="caution">
    <text evidence="11">The sequence shown here is derived from an EMBL/GenBank/DDBJ whole genome shotgun (WGS) entry which is preliminary data.</text>
</comment>
<accession>A0ABS8DG05</accession>
<evidence type="ECO:0000256" key="4">
    <source>
        <dbReference type="ARBA" id="ARBA00022438"/>
    </source>
</evidence>
<keyword evidence="9" id="KW-0482">Metalloprotease</keyword>
<reference evidence="11 12" key="1">
    <citation type="submission" date="2021-10" db="EMBL/GenBank/DDBJ databases">
        <title>Collection of gut derived symbiotic bacterial strains cultured from healthy donors.</title>
        <authorList>
            <person name="Lin H."/>
            <person name="Littmann E."/>
            <person name="Kohout C."/>
            <person name="Pamer E.G."/>
        </authorList>
    </citation>
    <scope>NUCLEOTIDE SEQUENCE [LARGE SCALE GENOMIC DNA]</scope>
    <source>
        <strain evidence="11 12">DFI.1.165</strain>
    </source>
</reference>
<proteinExistence type="inferred from homology"/>
<keyword evidence="6" id="KW-0479">Metal-binding</keyword>
<dbReference type="Pfam" id="PF01546">
    <property type="entry name" value="Peptidase_M20"/>
    <property type="match status" value="1"/>
</dbReference>
<dbReference type="InterPro" id="IPR010161">
    <property type="entry name" value="Peptidase_M20B"/>
</dbReference>
<evidence type="ECO:0000256" key="6">
    <source>
        <dbReference type="ARBA" id="ARBA00022723"/>
    </source>
</evidence>
<sequence length="424" mass="47988">MNVQDRLIKYVQIDSASDPFTSHPSTPSHPREWDMAHLLYDEMKELGFSNIRLSDNCYLFGEIPANIPDWDGPVIGFICHMDTASEVPAENIKPQIIHYEGGDVLLNKELGITMSNKEYPVLDQFVGCDLICSDGTTLLGSDNKAAIAEVMTMAETLFHDDSIKHGKIMIGFTPDEEIGRGGVYFDIEDFGADFAYTLDDCTFGVYTPETFNAFNVDVYFNGTAIHTGCAKNILVNAVKLAEEFDFLLPQQERPEFTEKREGFYHLHSFDGTIDKAHLYYLLRDFDSDALEHRCDIMRNAANFINAKYGEGRVELVFHDMYRNMKSVIDKYPKVTELVYDTLRDMGVEPICESSRGGYDGCTITLNGLPCPNIGCSMYNCHGCKEFSVIQEMEKVIDMITQMVKRAADMSREDFYRSGQAHTEE</sequence>
<keyword evidence="4 11" id="KW-0031">Aminopeptidase</keyword>
<dbReference type="EMBL" id="JAJCIS010000004">
    <property type="protein sequence ID" value="MCB7387358.1"/>
    <property type="molecule type" value="Genomic_DNA"/>
</dbReference>
<evidence type="ECO:0000313" key="11">
    <source>
        <dbReference type="EMBL" id="MCB7387358.1"/>
    </source>
</evidence>
<gene>
    <name evidence="11" type="primary">pepT</name>
    <name evidence="11" type="ORF">LIZ65_08655</name>
</gene>
<dbReference type="PIRSF" id="PIRSF037215">
    <property type="entry name" value="Peptidase_M20B"/>
    <property type="match status" value="1"/>
</dbReference>
<keyword evidence="5" id="KW-0645">Protease</keyword>
<dbReference type="Proteomes" id="UP001299546">
    <property type="component" value="Unassembled WGS sequence"/>
</dbReference>
<dbReference type="Gene3D" id="3.40.630.10">
    <property type="entry name" value="Zn peptidases"/>
    <property type="match status" value="1"/>
</dbReference>
<dbReference type="InterPro" id="IPR036264">
    <property type="entry name" value="Bact_exopeptidase_dim_dom"/>
</dbReference>
<comment type="catalytic activity">
    <reaction evidence="1">
        <text>Release of the N-terminal residue from a tripeptide.</text>
        <dbReference type="EC" id="3.4.11.4"/>
    </reaction>
</comment>
<evidence type="ECO:0000313" key="12">
    <source>
        <dbReference type="Proteomes" id="UP001299546"/>
    </source>
</evidence>
<keyword evidence="8" id="KW-0862">Zinc</keyword>
<dbReference type="SUPFAM" id="SSF55031">
    <property type="entry name" value="Bacterial exopeptidase dimerisation domain"/>
    <property type="match status" value="1"/>
</dbReference>
<comment type="cofactor">
    <cofactor evidence="2">
        <name>Zn(2+)</name>
        <dbReference type="ChEBI" id="CHEBI:29105"/>
    </cofactor>
</comment>
<dbReference type="EC" id="3.4.11.4" evidence="10"/>
<evidence type="ECO:0000256" key="3">
    <source>
        <dbReference type="ARBA" id="ARBA00009692"/>
    </source>
</evidence>
<evidence type="ECO:0000256" key="10">
    <source>
        <dbReference type="NCBIfam" id="TIGR01882"/>
    </source>
</evidence>